<keyword evidence="1" id="KW-0472">Membrane</keyword>
<gene>
    <name evidence="2" type="ORF">D7Z26_22075</name>
</gene>
<organism evidence="2 3">
    <name type="scientific">Cohnella endophytica</name>
    <dbReference type="NCBI Taxonomy" id="2419778"/>
    <lineage>
        <taxon>Bacteria</taxon>
        <taxon>Bacillati</taxon>
        <taxon>Bacillota</taxon>
        <taxon>Bacilli</taxon>
        <taxon>Bacillales</taxon>
        <taxon>Paenibacillaceae</taxon>
        <taxon>Cohnella</taxon>
    </lineage>
</organism>
<dbReference type="Pfam" id="PF14559">
    <property type="entry name" value="TPR_19"/>
    <property type="match status" value="1"/>
</dbReference>
<dbReference type="InterPro" id="IPR011990">
    <property type="entry name" value="TPR-like_helical_dom_sf"/>
</dbReference>
<dbReference type="SUPFAM" id="SSF48452">
    <property type="entry name" value="TPR-like"/>
    <property type="match status" value="2"/>
</dbReference>
<comment type="caution">
    <text evidence="2">The sequence shown here is derived from an EMBL/GenBank/DDBJ whole genome shotgun (WGS) entry which is preliminary data.</text>
</comment>
<dbReference type="EMBL" id="RBZM01000010">
    <property type="protein sequence ID" value="RKP47904.1"/>
    <property type="molecule type" value="Genomic_DNA"/>
</dbReference>
<accession>A0A494XIJ0</accession>
<keyword evidence="1" id="KW-0812">Transmembrane</keyword>
<reference evidence="2 3" key="1">
    <citation type="submission" date="2018-10" db="EMBL/GenBank/DDBJ databases">
        <title>Cohnella sp. M2MS4P-1, whole genome shotgun sequence.</title>
        <authorList>
            <person name="Tuo L."/>
        </authorList>
    </citation>
    <scope>NUCLEOTIDE SEQUENCE [LARGE SCALE GENOMIC DNA]</scope>
    <source>
        <strain evidence="2 3">M2MS4P-1</strain>
    </source>
</reference>
<proteinExistence type="predicted"/>
<evidence type="ECO:0000256" key="1">
    <source>
        <dbReference type="SAM" id="Phobius"/>
    </source>
</evidence>
<evidence type="ECO:0008006" key="4">
    <source>
        <dbReference type="Google" id="ProtNLM"/>
    </source>
</evidence>
<dbReference type="Gene3D" id="1.25.40.10">
    <property type="entry name" value="Tetratricopeptide repeat domain"/>
    <property type="match status" value="2"/>
</dbReference>
<dbReference type="Proteomes" id="UP000282076">
    <property type="component" value="Unassembled WGS sequence"/>
</dbReference>
<feature type="transmembrane region" description="Helical" evidence="1">
    <location>
        <begin position="58"/>
        <end position="76"/>
    </location>
</feature>
<dbReference type="OrthoDB" id="657771at2"/>
<evidence type="ECO:0000313" key="2">
    <source>
        <dbReference type="EMBL" id="RKP47904.1"/>
    </source>
</evidence>
<dbReference type="RefSeq" id="WP_120979195.1">
    <property type="nucleotide sequence ID" value="NZ_RBZM01000010.1"/>
</dbReference>
<dbReference type="AlphaFoldDB" id="A0A494XIJ0"/>
<keyword evidence="3" id="KW-1185">Reference proteome</keyword>
<sequence length="356" mass="40598">METIASGSNEIALNTTLPAHDLEETICQRCEEREVEDGYRLLLCHVCRTELAKRKVPLWIKGTTLVIVILLLYSLFQFPFTLSAGVHYKRGVQAYDSHKSWTAVHEFEQATDRFPDSTKILARLFISYYQTGQFDKASETLSKIGGKTAESESMANLINNVVSEMERRYYSDKELQEIFMGSDLAVRITKLREYIDKHPESVSGQYYLADSLFDAKQFNEVESIVLKLRETETDYEPATLLLAAAYRETKQYDKATHEVQSVLGSNSESDSAYFALSRIELKQHLDKQGLADAQTAYDLNPDDGNLIANLALANYFNQNMAERDRLVNLLRDREDYGQKDLDQLNSIFDGTTAWRG</sequence>
<name>A0A494XIJ0_9BACL</name>
<protein>
    <recommendedName>
        <fullName evidence="4">Tetratricopeptide repeat protein</fullName>
    </recommendedName>
</protein>
<keyword evidence="1" id="KW-1133">Transmembrane helix</keyword>
<evidence type="ECO:0000313" key="3">
    <source>
        <dbReference type="Proteomes" id="UP000282076"/>
    </source>
</evidence>